<dbReference type="Proteomes" id="UP001149813">
    <property type="component" value="Unassembled WGS sequence"/>
</dbReference>
<feature type="compositionally biased region" description="Polar residues" evidence="3">
    <location>
        <begin position="220"/>
        <end position="242"/>
    </location>
</feature>
<feature type="compositionally biased region" description="Polar residues" evidence="3">
    <location>
        <begin position="10"/>
        <end position="36"/>
    </location>
</feature>
<evidence type="ECO:0000256" key="3">
    <source>
        <dbReference type="SAM" id="MobiDB-lite"/>
    </source>
</evidence>
<dbReference type="Pfam" id="PF13855">
    <property type="entry name" value="LRR_8"/>
    <property type="match status" value="1"/>
</dbReference>
<comment type="caution">
    <text evidence="4">The sequence shown here is derived from an EMBL/GenBank/DDBJ whole genome shotgun (WGS) entry which is preliminary data.</text>
</comment>
<name>A0A9W7Y4J2_9FUNG</name>
<feature type="compositionally biased region" description="Polar residues" evidence="3">
    <location>
        <begin position="452"/>
        <end position="470"/>
    </location>
</feature>
<feature type="region of interest" description="Disordered" evidence="3">
    <location>
        <begin position="312"/>
        <end position="340"/>
    </location>
</feature>
<dbReference type="PANTHER" id="PTHR47566">
    <property type="match status" value="1"/>
</dbReference>
<dbReference type="PANTHER" id="PTHR47566:SF1">
    <property type="entry name" value="PROTEIN NUD1"/>
    <property type="match status" value="1"/>
</dbReference>
<feature type="compositionally biased region" description="Polar residues" evidence="3">
    <location>
        <begin position="195"/>
        <end position="206"/>
    </location>
</feature>
<feature type="region of interest" description="Disordered" evidence="3">
    <location>
        <begin position="63"/>
        <end position="130"/>
    </location>
</feature>
<dbReference type="PROSITE" id="PS51450">
    <property type="entry name" value="LRR"/>
    <property type="match status" value="2"/>
</dbReference>
<feature type="compositionally biased region" description="Low complexity" evidence="3">
    <location>
        <begin position="177"/>
        <end position="194"/>
    </location>
</feature>
<dbReference type="InterPro" id="IPR001611">
    <property type="entry name" value="Leu-rich_rpt"/>
</dbReference>
<dbReference type="EMBL" id="JANBOJ010000019">
    <property type="protein sequence ID" value="KAJ1724866.1"/>
    <property type="molecule type" value="Genomic_DNA"/>
</dbReference>
<gene>
    <name evidence="4" type="ORF">LPJ53_000934</name>
</gene>
<keyword evidence="5" id="KW-1185">Reference proteome</keyword>
<feature type="compositionally biased region" description="Polar residues" evidence="3">
    <location>
        <begin position="108"/>
        <end position="118"/>
    </location>
</feature>
<proteinExistence type="predicted"/>
<evidence type="ECO:0000313" key="5">
    <source>
        <dbReference type="Proteomes" id="UP001149813"/>
    </source>
</evidence>
<dbReference type="InterPro" id="IPR003591">
    <property type="entry name" value="Leu-rich_rpt_typical-subtyp"/>
</dbReference>
<dbReference type="SMART" id="SM00365">
    <property type="entry name" value="LRR_SD22"/>
    <property type="match status" value="3"/>
</dbReference>
<protein>
    <recommendedName>
        <fullName evidence="6">L domain-like protein</fullName>
    </recommendedName>
</protein>
<keyword evidence="1" id="KW-0433">Leucine-rich repeat</keyword>
<feature type="compositionally biased region" description="Polar residues" evidence="3">
    <location>
        <begin position="538"/>
        <end position="574"/>
    </location>
</feature>
<sequence>MNAGSFPANDESTFMINPAGNQDAGSGSMRQQQQRPPVSAADFNHMFSPIQLVRMFQQGGIAEENNSNSDTQNSTSIAGMLWNKHGPGDQGGGDISGSMDGAGDTLKQLMSNGSNPVDSQRRQQQRQEQQEQFMALVENESLITPSSPPETVMSPSSALDDMMSMHYQNSVTEGSLRRSSSARVAATQQSVASSMPANSSLANRRSVQYDGRNMPPIPSSPQLRPSSRMSLASYGSSNNVGNARNYAIQPPASARPSGSNDHYYYNQQPSQQRYISGRPNSSRPVPMHGVNSAAADFASHPLQIHSAVVPSTRYIQQQQQPPPPQHQLPPVPPPSQSYMQGDMSLRHEVLDKVARRSQPSTPYDVHIPPVSGSQRPPSSMAPRPGSSMDYGHPQQQQQPLFTPDDITVLPGDSRLRAYMWSQNNSQNNGDDNDSSVQPQSQQPLRQRQNQLKSSSSYTSGLNRPASSARYNSLRRNDPAALSQVRKTSDSSAHLLTPKDFNMPLPDRVGDMVLDKRIGEWVHISEYSPQMGRGDSPNMRANTSHVSSNSGYQQQQQMESPLNPTSGRSSMSIHSHASAFPQPLPTNNDGGDGASRNNHSRAGSTAIGMGLVSPVEHQQHGAVREMSERKVVRRDSAAQRRPIVDEALGSIVQRLMTPATSPDGCTALDLSGSGIRNLSGLSQLTSRLEAICLSGNKLRSLSGLPTGLVSLRAPSNWIRFSAGDADKFSFARELPHLEEIDLSANEIADISVFSGLRHLRSLELNRNRIESLGELRGCRRLILLSLRDNIVTDFDLEAAEAPLLSTLDMYNNRIRVVPASIAGFMNLMKVNMVKNDLEYVDLGGASAESVRELRLSENPLLMRRNSGVVEVGAWRAKFPNLKTLYLDICNIRQFARPVDAPSSNGASDSLSLLASPSSPSSSAASWSSLFNLSLRGNALQPLLAIDFDCLSSLKNLYAPDTQTVLPRSLPVMGHLLQLVLCNAGLTRLPSNLGAALPQLKLLDVSNNPELNDMQPLLQLASSLEVLKCRAVGFGDGSTAIPGVQVFPDVPGDSNNSNSSSFTQDSASECTLLRNLAKLRRLRRLDLRFNRCNSDLYAPPPVLASQAMQGSGAGGNGGVAGTAALSLDGALSPQMSGQGDAGAAQGLVSSARIDEEMWLRQDHTFVLNLKLARLTHLTQRRDNYWILAISLFPRLEELDGIKVGPH</sequence>
<feature type="region of interest" description="Disordered" evidence="3">
    <location>
        <begin position="527"/>
        <end position="602"/>
    </location>
</feature>
<dbReference type="Gene3D" id="3.80.10.10">
    <property type="entry name" value="Ribonuclease Inhibitor"/>
    <property type="match status" value="2"/>
</dbReference>
<keyword evidence="2" id="KW-0677">Repeat</keyword>
<feature type="compositionally biased region" description="Polar residues" evidence="3">
    <location>
        <begin position="584"/>
        <end position="602"/>
    </location>
</feature>
<evidence type="ECO:0000256" key="1">
    <source>
        <dbReference type="ARBA" id="ARBA00022614"/>
    </source>
</evidence>
<dbReference type="SMART" id="SM00369">
    <property type="entry name" value="LRR_TYP"/>
    <property type="match status" value="4"/>
</dbReference>
<dbReference type="SUPFAM" id="SSF52047">
    <property type="entry name" value="RNI-like"/>
    <property type="match status" value="1"/>
</dbReference>
<feature type="region of interest" description="Disordered" evidence="3">
    <location>
        <begin position="1"/>
        <end position="40"/>
    </location>
</feature>
<feature type="region of interest" description="Disordered" evidence="3">
    <location>
        <begin position="169"/>
        <end position="265"/>
    </location>
</feature>
<evidence type="ECO:0000256" key="2">
    <source>
        <dbReference type="ARBA" id="ARBA00022737"/>
    </source>
</evidence>
<feature type="region of interest" description="Disordered" evidence="3">
    <location>
        <begin position="356"/>
        <end position="409"/>
    </location>
</feature>
<evidence type="ECO:0008006" key="6">
    <source>
        <dbReference type="Google" id="ProtNLM"/>
    </source>
</evidence>
<feature type="compositionally biased region" description="Low complexity" evidence="3">
    <location>
        <begin position="422"/>
        <end position="451"/>
    </location>
</feature>
<feature type="compositionally biased region" description="Pro residues" evidence="3">
    <location>
        <begin position="320"/>
        <end position="335"/>
    </location>
</feature>
<feature type="region of interest" description="Disordered" evidence="3">
    <location>
        <begin position="422"/>
        <end position="501"/>
    </location>
</feature>
<organism evidence="4 5">
    <name type="scientific">Coemansia erecta</name>
    <dbReference type="NCBI Taxonomy" id="147472"/>
    <lineage>
        <taxon>Eukaryota</taxon>
        <taxon>Fungi</taxon>
        <taxon>Fungi incertae sedis</taxon>
        <taxon>Zoopagomycota</taxon>
        <taxon>Kickxellomycotina</taxon>
        <taxon>Kickxellomycetes</taxon>
        <taxon>Kickxellales</taxon>
        <taxon>Kickxellaceae</taxon>
        <taxon>Coemansia</taxon>
    </lineage>
</organism>
<dbReference type="OrthoDB" id="7451790at2759"/>
<evidence type="ECO:0000313" key="4">
    <source>
        <dbReference type="EMBL" id="KAJ1724866.1"/>
    </source>
</evidence>
<dbReference type="AlphaFoldDB" id="A0A9W7Y4J2"/>
<accession>A0A9W7Y4J2</accession>
<feature type="compositionally biased region" description="Polar residues" evidence="3">
    <location>
        <begin position="256"/>
        <end position="265"/>
    </location>
</feature>
<dbReference type="InterPro" id="IPR052574">
    <property type="entry name" value="CDIRP"/>
</dbReference>
<reference evidence="4" key="1">
    <citation type="submission" date="2022-07" db="EMBL/GenBank/DDBJ databases">
        <title>Phylogenomic reconstructions and comparative analyses of Kickxellomycotina fungi.</title>
        <authorList>
            <person name="Reynolds N.K."/>
            <person name="Stajich J.E."/>
            <person name="Barry K."/>
            <person name="Grigoriev I.V."/>
            <person name="Crous P."/>
            <person name="Smith M.E."/>
        </authorList>
    </citation>
    <scope>NUCLEOTIDE SEQUENCE</scope>
    <source>
        <strain evidence="4">NBRC 32514</strain>
    </source>
</reference>
<feature type="compositionally biased region" description="Low complexity" evidence="3">
    <location>
        <begin position="65"/>
        <end position="76"/>
    </location>
</feature>
<dbReference type="SMART" id="SM00364">
    <property type="entry name" value="LRR_BAC"/>
    <property type="match status" value="5"/>
</dbReference>
<dbReference type="SUPFAM" id="SSF52058">
    <property type="entry name" value="L domain-like"/>
    <property type="match status" value="1"/>
</dbReference>
<dbReference type="GO" id="GO:0035591">
    <property type="term" value="F:signaling adaptor activity"/>
    <property type="evidence" value="ECO:0007669"/>
    <property type="project" value="TreeGrafter"/>
</dbReference>
<dbReference type="InterPro" id="IPR032675">
    <property type="entry name" value="LRR_dom_sf"/>
</dbReference>